<feature type="transmembrane region" description="Helical" evidence="7">
    <location>
        <begin position="260"/>
        <end position="280"/>
    </location>
</feature>
<feature type="transmembrane region" description="Helical" evidence="7">
    <location>
        <begin position="287"/>
        <end position="303"/>
    </location>
</feature>
<dbReference type="CDD" id="cd06261">
    <property type="entry name" value="TM_PBP2"/>
    <property type="match status" value="1"/>
</dbReference>
<feature type="domain" description="ABC transmembrane type-1" evidence="8">
    <location>
        <begin position="108"/>
        <end position="330"/>
    </location>
</feature>
<feature type="transmembrane region" description="Helical" evidence="7">
    <location>
        <begin position="143"/>
        <end position="165"/>
    </location>
</feature>
<gene>
    <name evidence="9" type="ORF">E1I18_00345</name>
</gene>
<dbReference type="Pfam" id="PF00528">
    <property type="entry name" value="BPD_transp_1"/>
    <property type="match status" value="1"/>
</dbReference>
<dbReference type="PROSITE" id="PS50928">
    <property type="entry name" value="ABC_TM1"/>
    <property type="match status" value="1"/>
</dbReference>
<keyword evidence="10" id="KW-1185">Reference proteome</keyword>
<dbReference type="GO" id="GO:0055085">
    <property type="term" value="P:transmembrane transport"/>
    <property type="evidence" value="ECO:0007669"/>
    <property type="project" value="InterPro"/>
</dbReference>
<dbReference type="InterPro" id="IPR000515">
    <property type="entry name" value="MetI-like"/>
</dbReference>
<dbReference type="Gene3D" id="1.10.3720.10">
    <property type="entry name" value="MetI-like"/>
    <property type="match status" value="1"/>
</dbReference>
<accession>A0A507SSI7</accession>
<sequence length="377" mass="41891">MMLSNFYRKLSINSNSKFLFNFAVKKQANKNTAISGSVVDKRSNFFVAFLLILPALLVLVSFTFVPFIINIINAVTEKKTEFGVETLKFVGFKNVVDLFKQLEFAIGIRNSFIYGLLVLPFSMIVSLLVSSLIATVIRKRLRGFLQTIFFLPYVTNLVAVALAFVQIFQKDGQFNQILRSIGINAQTDWLGSTDKGIAAFKSIFVMLVNGVWSSLAFNILLFTTAMLSVDKNLYRSASIDGVGGTKQFFTITLPSISKTITFIMTIGIINGIKVFPLALFENDPKKAVQAGASTIMLFIYYFVKSENNYALAGAASIILFIIGASYSTIIRGGFRVLAITSINKGESDVWNKIKDSAEMNEFKAKTKTRFSYAPSTW</sequence>
<feature type="transmembrane region" description="Helical" evidence="7">
    <location>
        <begin position="112"/>
        <end position="137"/>
    </location>
</feature>
<dbReference type="RefSeq" id="WP_141483623.1">
    <property type="nucleotide sequence ID" value="NZ_SMDN01000001.1"/>
</dbReference>
<evidence type="ECO:0000256" key="5">
    <source>
        <dbReference type="ARBA" id="ARBA00022989"/>
    </source>
</evidence>
<proteinExistence type="inferred from homology"/>
<protein>
    <submittedName>
        <fullName evidence="9">Sugar ABC transporter permease</fullName>
    </submittedName>
</protein>
<feature type="transmembrane region" description="Helical" evidence="7">
    <location>
        <begin position="45"/>
        <end position="69"/>
    </location>
</feature>
<dbReference type="EMBL" id="SMDN01000001">
    <property type="protein sequence ID" value="TQC54211.1"/>
    <property type="molecule type" value="Genomic_DNA"/>
</dbReference>
<dbReference type="OrthoDB" id="42615at2"/>
<keyword evidence="5 7" id="KW-1133">Transmembrane helix</keyword>
<comment type="caution">
    <text evidence="9">The sequence shown here is derived from an EMBL/GenBank/DDBJ whole genome shotgun (WGS) entry which is preliminary data.</text>
</comment>
<keyword evidence="6 7" id="KW-0472">Membrane</keyword>
<evidence type="ECO:0000256" key="2">
    <source>
        <dbReference type="ARBA" id="ARBA00022448"/>
    </source>
</evidence>
<evidence type="ECO:0000256" key="6">
    <source>
        <dbReference type="ARBA" id="ARBA00023136"/>
    </source>
</evidence>
<evidence type="ECO:0000256" key="3">
    <source>
        <dbReference type="ARBA" id="ARBA00022475"/>
    </source>
</evidence>
<feature type="transmembrane region" description="Helical" evidence="7">
    <location>
        <begin position="203"/>
        <end position="227"/>
    </location>
</feature>
<dbReference type="Proteomes" id="UP000320801">
    <property type="component" value="Unassembled WGS sequence"/>
</dbReference>
<keyword evidence="2 7" id="KW-0813">Transport</keyword>
<name>A0A507SSI7_9BACT</name>
<evidence type="ECO:0000313" key="9">
    <source>
        <dbReference type="EMBL" id="TQC54211.1"/>
    </source>
</evidence>
<evidence type="ECO:0000256" key="1">
    <source>
        <dbReference type="ARBA" id="ARBA00004651"/>
    </source>
</evidence>
<comment type="similarity">
    <text evidence="7">Belongs to the binding-protein-dependent transport system permease family.</text>
</comment>
<evidence type="ECO:0000259" key="8">
    <source>
        <dbReference type="PROSITE" id="PS50928"/>
    </source>
</evidence>
<dbReference type="AlphaFoldDB" id="A0A507SSI7"/>
<reference evidence="9 10" key="1">
    <citation type="submission" date="2019-03" db="EMBL/GenBank/DDBJ databases">
        <title>Characterization of a novel Mycoplasma cynos real-time PCR assay.</title>
        <authorList>
            <person name="Tallmadge R.L."/>
            <person name="Mitchell P.K."/>
            <person name="Goodman L."/>
        </authorList>
    </citation>
    <scope>NUCLEOTIDE SEQUENCE [LARGE SCALE GENOMIC DNA]</scope>
    <source>
        <strain evidence="9 10">1642</strain>
    </source>
</reference>
<feature type="transmembrane region" description="Helical" evidence="7">
    <location>
        <begin position="309"/>
        <end position="329"/>
    </location>
</feature>
<dbReference type="SUPFAM" id="SSF161098">
    <property type="entry name" value="MetI-like"/>
    <property type="match status" value="1"/>
</dbReference>
<comment type="subcellular location">
    <subcellularLocation>
        <location evidence="1 7">Cell membrane</location>
        <topology evidence="1 7">Multi-pass membrane protein</topology>
    </subcellularLocation>
</comment>
<keyword evidence="4 7" id="KW-0812">Transmembrane</keyword>
<organism evidence="9 10">
    <name type="scientific">Mycoplasmopsis mucosicanis</name>
    <dbReference type="NCBI Taxonomy" id="458208"/>
    <lineage>
        <taxon>Bacteria</taxon>
        <taxon>Bacillati</taxon>
        <taxon>Mycoplasmatota</taxon>
        <taxon>Mycoplasmoidales</taxon>
        <taxon>Metamycoplasmataceae</taxon>
        <taxon>Mycoplasmopsis</taxon>
    </lineage>
</organism>
<dbReference type="GO" id="GO:0005886">
    <property type="term" value="C:plasma membrane"/>
    <property type="evidence" value="ECO:0007669"/>
    <property type="project" value="UniProtKB-SubCell"/>
</dbReference>
<keyword evidence="3" id="KW-1003">Cell membrane</keyword>
<dbReference type="PANTHER" id="PTHR30193">
    <property type="entry name" value="ABC TRANSPORTER PERMEASE PROTEIN"/>
    <property type="match status" value="1"/>
</dbReference>
<dbReference type="InterPro" id="IPR035906">
    <property type="entry name" value="MetI-like_sf"/>
</dbReference>
<evidence type="ECO:0000256" key="7">
    <source>
        <dbReference type="RuleBase" id="RU363032"/>
    </source>
</evidence>
<dbReference type="PANTHER" id="PTHR30193:SF37">
    <property type="entry name" value="INNER MEMBRANE ABC TRANSPORTER PERMEASE PROTEIN YCJO"/>
    <property type="match status" value="1"/>
</dbReference>
<evidence type="ECO:0000256" key="4">
    <source>
        <dbReference type="ARBA" id="ARBA00022692"/>
    </source>
</evidence>
<evidence type="ECO:0000313" key="10">
    <source>
        <dbReference type="Proteomes" id="UP000320801"/>
    </source>
</evidence>
<dbReference type="InterPro" id="IPR051393">
    <property type="entry name" value="ABC_transporter_permease"/>
</dbReference>